<dbReference type="Pfam" id="PF13385">
    <property type="entry name" value="Laminin_G_3"/>
    <property type="match status" value="2"/>
</dbReference>
<protein>
    <recommendedName>
        <fullName evidence="3">LamG-like jellyroll fold domain-containing protein</fullName>
    </recommendedName>
</protein>
<keyword evidence="1" id="KW-0732">Signal</keyword>
<dbReference type="PANTHER" id="PTHR42754">
    <property type="entry name" value="ENDOGLUCANASE"/>
    <property type="match status" value="1"/>
</dbReference>
<feature type="domain" description="LamG-like jellyroll fold" evidence="3">
    <location>
        <begin position="735"/>
        <end position="886"/>
    </location>
</feature>
<dbReference type="PANTHER" id="PTHR42754:SF1">
    <property type="entry name" value="LIPOPROTEIN"/>
    <property type="match status" value="1"/>
</dbReference>
<evidence type="ECO:0000259" key="3">
    <source>
        <dbReference type="SMART" id="SM00560"/>
    </source>
</evidence>
<organism evidence="4 5">
    <name type="scientific">Cyanophage S-RIM44</name>
    <dbReference type="NCBI Taxonomy" id="1278485"/>
    <lineage>
        <taxon>Viruses</taxon>
        <taxon>Duplodnaviria</taxon>
        <taxon>Heunggongvirae</taxon>
        <taxon>Uroviricota</taxon>
        <taxon>Caudoviricetes</taxon>
        <taxon>Pantevenvirales</taxon>
        <taxon>Kyanoviridae</taxon>
        <taxon>Vellamovirus</taxon>
        <taxon>Vellamovirus rhodeisland44</taxon>
    </lineage>
</organism>
<accession>A0A1D7SFD9</accession>
<dbReference type="InterPro" id="IPR006558">
    <property type="entry name" value="LamG-like"/>
</dbReference>
<keyword evidence="2" id="KW-1015">Disulfide bond</keyword>
<dbReference type="Gene3D" id="2.60.120.200">
    <property type="match status" value="2"/>
</dbReference>
<evidence type="ECO:0000256" key="2">
    <source>
        <dbReference type="ARBA" id="ARBA00023157"/>
    </source>
</evidence>
<evidence type="ECO:0000256" key="1">
    <source>
        <dbReference type="ARBA" id="ARBA00022729"/>
    </source>
</evidence>
<dbReference type="Proteomes" id="UP000221709">
    <property type="component" value="Segment"/>
</dbReference>
<dbReference type="InterPro" id="IPR013320">
    <property type="entry name" value="ConA-like_dom_sf"/>
</dbReference>
<reference evidence="4 5" key="1">
    <citation type="journal article" date="2016" name="Environ. Microbiol.">
        <title>Genomic diversification of marine cyanophages into stable ecotypes.</title>
        <authorList>
            <person name="Marston M.F."/>
            <person name="Martiny J.B."/>
        </authorList>
    </citation>
    <scope>NUCLEOTIDE SEQUENCE [LARGE SCALE GENOMIC DNA]</scope>
    <source>
        <strain evidence="4">Np_42_0711</strain>
    </source>
</reference>
<name>A0A1D7SFD9_9CAUD</name>
<proteinExistence type="predicted"/>
<keyword evidence="5" id="KW-1185">Reference proteome</keyword>
<evidence type="ECO:0000313" key="5">
    <source>
        <dbReference type="Proteomes" id="UP000221709"/>
    </source>
</evidence>
<dbReference type="SMART" id="SM00560">
    <property type="entry name" value="LamGL"/>
    <property type="match status" value="1"/>
</dbReference>
<evidence type="ECO:0000313" key="4">
    <source>
        <dbReference type="EMBL" id="AOO12395.1"/>
    </source>
</evidence>
<dbReference type="EMBL" id="KX349294">
    <property type="protein sequence ID" value="AOO12395.1"/>
    <property type="molecule type" value="Genomic_DNA"/>
</dbReference>
<gene>
    <name evidence="4" type="ORF">Np420711_217</name>
</gene>
<sequence length="1286" mass="139625">MPVSFNSPARNLFLLGSSGGTVVTNFFKTILDSSTDGVFSTKEISYNYSEQNYILSGSGSNNNSVGFGWLEKRDYDAETDPDNPTSTVSFANKIQSTTSSNLILNDIELDSNNNIIACGITGSTPWIAKYSNAGVLDWNSTSNSGEVEYKNITSDSNGEYYASGNTTTSNSNAFIEKFDSSGNPTWGKSATILGRDIELNGIAVNDRSEVVSVGWLEDDSRTKAYLVKVDTANGSVLWDKTFSSSEISGLIYTSTLGEDVFIDSEDNIYMVGKLYNSNDSSTKSFIIKLSPEGNIIWQKETDENIEYYRVKADGDTGQVVTFGRYYDSVENDQGGLITKYTRGGDISWRRSIFSSYNGSDFFGSDTINGGGIGLDADASFYYVLYTDDERDALNGTPTSYTFGKVSTSGNGLGGFEYDDGESETVYYDILNSTERIGRLSDGSVRNDTSDLITYPFNATRIAFDDYATPVSNKKRQMDGPDSFEYSGSPAIRPVDFLTKEYDTDGYGVPPQKNYIGLAEALQPTSTSTTGTTNNTWSRQSTNTTVTANVIASPIGVGSMAEKYNLSATNGRRLEYGVPSGVFVAGQQYTYSWWMKAITTNAEWNFQAYSAGNSNNSIRIADKDGNILENISTTDSVTYIPKDTEWHRVVWSFTANNTTGSPVGGYNGNAQTGDLWYLWGAQLVDGPDPLKYYRNYTSTPENAAGTEHAPSITAGATYSFDQTETLQIGEIPGDFSQMTVEIWFKSSTFSNWQNPIDCNYSTQDVDGNGAANSGNVGPRLEINASGQIGWYWGSSLAANDPKSSSVITTISTNTWYHSVFSISGAGMGDAEFFLNGSSVGVNNNAGGGSWIGIIRNLVLGRGFVLGGRTFNGEIGEVRIYPRALTAAQVFQNYNATKSKYINEAPDTTPKISDSAIVYDSNLLLNYDFGNRATYDDTQNHLIDKFAADNDTGEYYTDEQGVKHKIYEANTNLNSAYGGTSFFDAGTYDVSVSMWMKATDIQTNRFALLDGLGAPVTSTYSFIPKIANPDGGIVSHTWTNVTISDNWNFVLSNSNGDARTMQYARPHLTLKPSLGRYVKAYESAITAPTTVKNLSSSSFPGTINGATFNSAGYFEFDGTNDYIQSSSVMSPGSADFSVIMWYKITSTSGRGGLFERATSSPYSGWVLGQGGSLDWSAAVRDASNNNAAFQYTFPTVGEWTCDAFTWDVSTQTLTPYRNGANAGTATNSGTVGSLDGNSRSPMAIGARLDSASPQYKPMECGEVQMYTRVLTATEVSQNFNATRGKYGV</sequence>
<dbReference type="SUPFAM" id="SSF49899">
    <property type="entry name" value="Concanavalin A-like lectins/glucanases"/>
    <property type="match status" value="2"/>
</dbReference>